<dbReference type="Proteomes" id="UP000093561">
    <property type="component" value="Unassembled WGS sequence"/>
</dbReference>
<evidence type="ECO:0000256" key="1">
    <source>
        <dbReference type="SAM" id="Phobius"/>
    </source>
</evidence>
<feature type="transmembrane region" description="Helical" evidence="1">
    <location>
        <begin position="39"/>
        <end position="63"/>
    </location>
</feature>
<dbReference type="WBParaSite" id="mrna-Wban_10001">
    <property type="protein sequence ID" value="mrna-Wban_10001"/>
    <property type="gene ID" value="Wban_10001"/>
</dbReference>
<evidence type="ECO:0000313" key="3">
    <source>
        <dbReference type="WBParaSite" id="mrna-Wban_10001"/>
    </source>
</evidence>
<proteinExistence type="predicted"/>
<organism evidence="2 3">
    <name type="scientific">Wuchereria bancrofti</name>
    <dbReference type="NCBI Taxonomy" id="6293"/>
    <lineage>
        <taxon>Eukaryota</taxon>
        <taxon>Metazoa</taxon>
        <taxon>Ecdysozoa</taxon>
        <taxon>Nematoda</taxon>
        <taxon>Chromadorea</taxon>
        <taxon>Rhabditida</taxon>
        <taxon>Spirurina</taxon>
        <taxon>Spiruromorpha</taxon>
        <taxon>Filarioidea</taxon>
        <taxon>Onchocercidae</taxon>
        <taxon>Wuchereria</taxon>
    </lineage>
</organism>
<name>A0AAF5Q3G6_WUCBA</name>
<dbReference type="AlphaFoldDB" id="A0AAF5Q3G6"/>
<evidence type="ECO:0008006" key="4">
    <source>
        <dbReference type="Google" id="ProtNLM"/>
    </source>
</evidence>
<reference evidence="2" key="1">
    <citation type="submission" date="2015-03" db="EMBL/GenBank/DDBJ databases">
        <title>Wuchereria bancrofti Genome Sequencing Papua New Guinea Strain.</title>
        <authorList>
            <person name="Small S.T."/>
            <person name="Serre D."/>
            <person name="Zimmerman P.A."/>
        </authorList>
    </citation>
    <scope>NUCLEOTIDE SEQUENCE [LARGE SCALE GENOMIC DNA]</scope>
    <source>
        <strain evidence="2">pt0022</strain>
    </source>
</reference>
<protein>
    <recommendedName>
        <fullName evidence="4">MARVEL domain-containing protein</fullName>
    </recommendedName>
</protein>
<sequence length="154" mass="17755">MAIIRSPMWCFTKISILKWLQLVCSLVVIIFISDGRYQWFIYTVIFFICVLLIVCTSLTLVVQYVGIKNVYNIEVIFNLVAFSLSLLSGSVLTYDLIKMVSGSFTHHRYLPPTNIGRDSWKNRIAVCTIFLLLKTLFYQASFVLTKHKGRSLDQ</sequence>
<reference evidence="2" key="2">
    <citation type="journal article" date="2016" name="Mol. Ecol.">
        <title>Population genomics of the filarial nematode parasite Wuchereria bancrofti from mosquitoes.</title>
        <authorList>
            <person name="Small S.T."/>
            <person name="Reimer L.J."/>
            <person name="Tisch D.J."/>
            <person name="King C.L."/>
            <person name="Christensen B.M."/>
            <person name="Siba P.M."/>
            <person name="Kazura J.W."/>
            <person name="Serre D."/>
            <person name="Zimmerman P.A."/>
        </authorList>
    </citation>
    <scope>NUCLEOTIDE SEQUENCE</scope>
    <source>
        <strain evidence="2">pt0022</strain>
    </source>
</reference>
<keyword evidence="1" id="KW-0812">Transmembrane</keyword>
<keyword evidence="1" id="KW-1133">Transmembrane helix</keyword>
<reference evidence="3" key="3">
    <citation type="submission" date="2024-02" db="UniProtKB">
        <authorList>
            <consortium name="WormBaseParasite"/>
        </authorList>
    </citation>
    <scope>IDENTIFICATION</scope>
    <source>
        <strain evidence="3">pt0022</strain>
    </source>
</reference>
<feature type="transmembrane region" description="Helical" evidence="1">
    <location>
        <begin position="75"/>
        <end position="94"/>
    </location>
</feature>
<feature type="transmembrane region" description="Helical" evidence="1">
    <location>
        <begin position="16"/>
        <end position="33"/>
    </location>
</feature>
<keyword evidence="1" id="KW-0472">Membrane</keyword>
<accession>A0AAF5Q3G6</accession>
<feature type="transmembrane region" description="Helical" evidence="1">
    <location>
        <begin position="123"/>
        <end position="144"/>
    </location>
</feature>
<evidence type="ECO:0000313" key="2">
    <source>
        <dbReference type="Proteomes" id="UP000093561"/>
    </source>
</evidence>